<reference evidence="1 2" key="1">
    <citation type="submission" date="2022-06" db="EMBL/GenBank/DDBJ databases">
        <title>Genomic Encyclopedia of Archaeal and Bacterial Type Strains, Phase II (KMG-II): from individual species to whole genera.</title>
        <authorList>
            <person name="Goeker M."/>
        </authorList>
    </citation>
    <scope>NUCLEOTIDE SEQUENCE [LARGE SCALE GENOMIC DNA]</scope>
    <source>
        <strain evidence="1 2">DSM 44693</strain>
    </source>
</reference>
<keyword evidence="2" id="KW-1185">Reference proteome</keyword>
<protein>
    <submittedName>
        <fullName evidence="1">Uncharacterized protein</fullName>
    </submittedName>
</protein>
<accession>A0ABT1HFW2</accession>
<dbReference type="EMBL" id="JAMTCJ010000003">
    <property type="protein sequence ID" value="MCP2177111.1"/>
    <property type="molecule type" value="Genomic_DNA"/>
</dbReference>
<name>A0ABT1HFW2_9NOCA</name>
<evidence type="ECO:0000313" key="2">
    <source>
        <dbReference type="Proteomes" id="UP001206895"/>
    </source>
</evidence>
<gene>
    <name evidence="1" type="ORF">LX13_002939</name>
</gene>
<organism evidence="1 2">
    <name type="scientific">Williamsia maris</name>
    <dbReference type="NCBI Taxonomy" id="72806"/>
    <lineage>
        <taxon>Bacteria</taxon>
        <taxon>Bacillati</taxon>
        <taxon>Actinomycetota</taxon>
        <taxon>Actinomycetes</taxon>
        <taxon>Mycobacteriales</taxon>
        <taxon>Nocardiaceae</taxon>
        <taxon>Williamsia</taxon>
    </lineage>
</organism>
<comment type="caution">
    <text evidence="1">The sequence shown here is derived from an EMBL/GenBank/DDBJ whole genome shotgun (WGS) entry which is preliminary data.</text>
</comment>
<dbReference type="RefSeq" id="WP_253662085.1">
    <property type="nucleotide sequence ID" value="NZ_BAAAJQ010000001.1"/>
</dbReference>
<sequence>MTATPATDLIDRAAGLLDGVADVTRGDDGTSLTLAFEGTRAAIQAMTLSEGLDVLSVTQVLAWDLPNTEALRTDIERLSTNLSFGSIKRSSAEVTTDVLQHYTFPAGTLGDAALLTMVHLVLSSGVELSRQLTD</sequence>
<evidence type="ECO:0000313" key="1">
    <source>
        <dbReference type="EMBL" id="MCP2177111.1"/>
    </source>
</evidence>
<proteinExistence type="predicted"/>
<dbReference type="Proteomes" id="UP001206895">
    <property type="component" value="Unassembled WGS sequence"/>
</dbReference>